<dbReference type="GeneID" id="82190866"/>
<organism evidence="1 2">
    <name type="scientific">Adlercreutzia caecimuris B7</name>
    <dbReference type="NCBI Taxonomy" id="1235794"/>
    <lineage>
        <taxon>Bacteria</taxon>
        <taxon>Bacillati</taxon>
        <taxon>Actinomycetota</taxon>
        <taxon>Coriobacteriia</taxon>
        <taxon>Eggerthellales</taxon>
        <taxon>Eggerthellaceae</taxon>
        <taxon>Adlercreutzia</taxon>
    </lineage>
</organism>
<dbReference type="RefSeq" id="WP_016309550.1">
    <property type="nucleotide sequence ID" value="NZ_KE159646.1"/>
</dbReference>
<dbReference type="OrthoDB" id="9553777at2"/>
<proteinExistence type="predicted"/>
<name>R9KX25_9ACTN</name>
<keyword evidence="2" id="KW-1185">Reference proteome</keyword>
<evidence type="ECO:0000313" key="2">
    <source>
        <dbReference type="Proteomes" id="UP000014204"/>
    </source>
</evidence>
<dbReference type="eggNOG" id="ENOG5032DN9">
    <property type="taxonomic scope" value="Bacteria"/>
</dbReference>
<evidence type="ECO:0000313" key="1">
    <source>
        <dbReference type="EMBL" id="EOS50930.1"/>
    </source>
</evidence>
<dbReference type="Proteomes" id="UP000014204">
    <property type="component" value="Unassembled WGS sequence"/>
</dbReference>
<protein>
    <recommendedName>
        <fullName evidence="3">Excisionase family DNA binding domain-containing protein</fullName>
    </recommendedName>
</protein>
<dbReference type="STRING" id="1235794.C811_01347"/>
<dbReference type="HOGENOM" id="CLU_192795_0_0_11"/>
<dbReference type="AlphaFoldDB" id="R9KX25"/>
<evidence type="ECO:0008006" key="3">
    <source>
        <dbReference type="Google" id="ProtNLM"/>
    </source>
</evidence>
<reference evidence="1 2" key="1">
    <citation type="submission" date="2013-04" db="EMBL/GenBank/DDBJ databases">
        <title>The Genome Sequence of Enterorhabdus caecimuris B7.</title>
        <authorList>
            <consortium name="The Broad Institute Genomics Platform"/>
            <consortium name="The Broad Institute Genome Sequencing Center for Infectious Disease"/>
            <person name="Earl A."/>
            <person name="Xavier R."/>
            <person name="Elson C."/>
            <person name="Duck W."/>
            <person name="Walker B."/>
            <person name="Young S."/>
            <person name="Zeng Q."/>
            <person name="Gargeya S."/>
            <person name="Fitzgerald M."/>
            <person name="Haas B."/>
            <person name="Abouelleil A."/>
            <person name="Allen A.W."/>
            <person name="Alvarado L."/>
            <person name="Arachchi H.M."/>
            <person name="Berlin A.M."/>
            <person name="Chapman S.B."/>
            <person name="Gainer-Dewar J."/>
            <person name="Goldberg J."/>
            <person name="Griggs A."/>
            <person name="Gujja S."/>
            <person name="Hansen M."/>
            <person name="Howarth C."/>
            <person name="Imamovic A."/>
            <person name="Ireland A."/>
            <person name="Larimer J."/>
            <person name="McCowan C."/>
            <person name="Murphy C."/>
            <person name="Pearson M."/>
            <person name="Poon T.W."/>
            <person name="Priest M."/>
            <person name="Roberts A."/>
            <person name="Saif S."/>
            <person name="Shea T."/>
            <person name="Sisk P."/>
            <person name="Sykes S."/>
            <person name="Wortman J."/>
            <person name="Nusbaum C."/>
            <person name="Birren B."/>
        </authorList>
    </citation>
    <scope>NUCLEOTIDE SEQUENCE [LARGE SCALE GENOMIC DNA]</scope>
    <source>
        <strain evidence="1 2">B7</strain>
    </source>
</reference>
<gene>
    <name evidence="1" type="ORF">C811_01347</name>
</gene>
<accession>R9KX25</accession>
<comment type="caution">
    <text evidence="1">The sequence shown here is derived from an EMBL/GenBank/DDBJ whole genome shotgun (WGS) entry which is preliminary data.</text>
</comment>
<sequence>MITEWPVPAEFPLYAPIDRAAEIAGVSRDKMREWAHDQRDPLPQIPCGRKRLVRIGALPEYLMRRECV</sequence>
<dbReference type="EMBL" id="ASSY01000008">
    <property type="protein sequence ID" value="EOS50930.1"/>
    <property type="molecule type" value="Genomic_DNA"/>
</dbReference>